<sequence>MLTFSGEIKESSSSRQRLWNNRKEKSIKKSFFEFYRLLYHSSSLEDNYSFRQKVKEATEGIIWILQIISLLWVPNLSIKHWNEHITLWEIMGYLRFDNIFSEFGMIKESLYLCIISIFIIFSSIFVLVLLIYYSFRLPKSIFGIFRQIFNFWVNVIFIPSMVLFSIFLKYNIISEKSITEYKNNNGFSEFEINVPLQLVLIFAMIVAFPMILFHTEFSGEIRHSVSCQILKAKAHSKIDLHLAIFTYFSPVIYVCLDHNYMIYFQFFMMIISAAIVVEVMQFLPYFSIYFNLAQILRLCGVSLVSFGFILGYIMDNSLFIILFAIILGPLIVLLNIHFVLKLEKNLNSNIPVNLAEINSAYQLEKSLRYSLCSNSIESKDQIIYLFEIFYIEKPFCRNKLESIWIANYCLFTLKDESLAKVKLTKTMDISELNLEANFQEYLSNKNIQNSSSDESVQFIDYFQQLNLIKKKDHKLCFNLLKFWEEITASKPDLKWLVKKLNWIDEKILAINNQYSQLTAKFFYSKDFLELYASYAKDILFDWEKSNLLENKLKSYEKSAISSYSRNPSCFNDANGIFVISGEEENFGEILFSNTKANEIIKFADGSSIMDFIPSFYSGKLKDEINWLIHYGSSSEIDLKEGFFLKLPTNFLIEITGKMIITSIDNYLVLIFIFQKKQTNRQIALISEDGEIFDYSEDFPLAAEKFKDDLKGHSLKNVFPELENFNLQLSIPYHLKNCECQTILILSYFQINRLKILHALLINDHEEIKDWINKNKALKKCKKEKANLISCPLSLNSIRSLNSEGNKNWLYHISEEDCVNPEIISNQTSINESSETAKSNRSETKEKYKPFKNLPRNKFLRLLKKSSQSINILHIAFILSVIFMQIFAVLSTNIAVLCYAYSNIDFIKNMDLPITIGKVAKKLQNISLASSILWRLGDYKNFGTELAISTSWIRLESFISELKAIYLNVTSQLENWNYCSGQEIFINEKIKLYNWEHNKKVNLLGMISQVIQTGNEMIRKANNSEDYSYEASFLYVNGIGDTFQYCNHSLYEVMDCQKSIMLDFKRDMFILLVLGIGVLILCICCMIPFWCSNAKIESNLWNNLRKKVYYHPEIKLALLKRLKSVHYQRDMLINDRNFTSSQFNFKNNWRLIWRLCIYFSAVTMFSLINITYLYEKCTDYLAYRPEIIKEIIHEQMLENSIGLSATESQFRNWGLLSVNKTPSEYPLMNSEAAFQKDILRFSRSKIMVRDPKYLPILSQNIRSKLYESHYDFWSKYFIFGVYAAEGLVRFDSYVIIHSNKLILLWLNWLRNIDTLIVNYSELTDEIDQYSQSVVEDQIKTIVAAFSFFIASSIIIYFTQYFVFFRREKQYLQKINLMMEIIPS</sequence>
<evidence type="ECO:0000313" key="4">
    <source>
        <dbReference type="Proteomes" id="UP001162131"/>
    </source>
</evidence>
<keyword evidence="4" id="KW-1185">Reference proteome</keyword>
<evidence type="ECO:0000259" key="2">
    <source>
        <dbReference type="Pfam" id="PF25474"/>
    </source>
</evidence>
<organism evidence="3 4">
    <name type="scientific">Blepharisma stoltei</name>
    <dbReference type="NCBI Taxonomy" id="1481888"/>
    <lineage>
        <taxon>Eukaryota</taxon>
        <taxon>Sar</taxon>
        <taxon>Alveolata</taxon>
        <taxon>Ciliophora</taxon>
        <taxon>Postciliodesmatophora</taxon>
        <taxon>Heterotrichea</taxon>
        <taxon>Heterotrichida</taxon>
        <taxon>Blepharismidae</taxon>
        <taxon>Blepharisma</taxon>
    </lineage>
</organism>
<proteinExistence type="predicted"/>
<feature type="transmembrane region" description="Helical" evidence="1">
    <location>
        <begin position="238"/>
        <end position="256"/>
    </location>
</feature>
<accession>A0AAU9I9M7</accession>
<dbReference type="Proteomes" id="UP001162131">
    <property type="component" value="Unassembled WGS sequence"/>
</dbReference>
<reference evidence="3" key="1">
    <citation type="submission" date="2021-09" db="EMBL/GenBank/DDBJ databases">
        <authorList>
            <consortium name="AG Swart"/>
            <person name="Singh M."/>
            <person name="Singh A."/>
            <person name="Seah K."/>
            <person name="Emmerich C."/>
        </authorList>
    </citation>
    <scope>NUCLEOTIDE SEQUENCE</scope>
    <source>
        <strain evidence="3">ATCC30299</strain>
    </source>
</reference>
<keyword evidence="1" id="KW-1133">Transmembrane helix</keyword>
<feature type="transmembrane region" description="Helical" evidence="1">
    <location>
        <begin position="147"/>
        <end position="172"/>
    </location>
</feature>
<dbReference type="Pfam" id="PF25474">
    <property type="entry name" value="TPR_TmcB"/>
    <property type="match status" value="1"/>
</dbReference>
<feature type="transmembrane region" description="Helical" evidence="1">
    <location>
        <begin position="109"/>
        <end position="135"/>
    </location>
</feature>
<feature type="transmembrane region" description="Helical" evidence="1">
    <location>
        <begin position="869"/>
        <end position="889"/>
    </location>
</feature>
<feature type="transmembrane region" description="Helical" evidence="1">
    <location>
        <begin position="1340"/>
        <end position="1362"/>
    </location>
</feature>
<dbReference type="EMBL" id="CAJZBQ010000004">
    <property type="protein sequence ID" value="CAG9311176.1"/>
    <property type="molecule type" value="Genomic_DNA"/>
</dbReference>
<evidence type="ECO:0000313" key="3">
    <source>
        <dbReference type="EMBL" id="CAG9311176.1"/>
    </source>
</evidence>
<feature type="transmembrane region" description="Helical" evidence="1">
    <location>
        <begin position="192"/>
        <end position="213"/>
    </location>
</feature>
<keyword evidence="1" id="KW-0812">Transmembrane</keyword>
<feature type="transmembrane region" description="Helical" evidence="1">
    <location>
        <begin position="1067"/>
        <end position="1090"/>
    </location>
</feature>
<feature type="transmembrane region" description="Helical" evidence="1">
    <location>
        <begin position="319"/>
        <end position="340"/>
    </location>
</feature>
<feature type="transmembrane region" description="Helical" evidence="1">
    <location>
        <begin position="1150"/>
        <end position="1173"/>
    </location>
</feature>
<feature type="transmembrane region" description="Helical" evidence="1">
    <location>
        <begin position="262"/>
        <end position="283"/>
    </location>
</feature>
<comment type="caution">
    <text evidence="3">The sequence shown here is derived from an EMBL/GenBank/DDBJ whole genome shotgun (WGS) entry which is preliminary data.</text>
</comment>
<name>A0AAU9I9M7_9CILI</name>
<evidence type="ECO:0000256" key="1">
    <source>
        <dbReference type="SAM" id="Phobius"/>
    </source>
</evidence>
<protein>
    <recommendedName>
        <fullName evidence="2">TmcB/TmcC TPR repeats domain-containing protein</fullName>
    </recommendedName>
</protein>
<feature type="transmembrane region" description="Helical" evidence="1">
    <location>
        <begin position="295"/>
        <end position="313"/>
    </location>
</feature>
<dbReference type="InterPro" id="IPR057352">
    <property type="entry name" value="TPR_TmcB/C"/>
</dbReference>
<gene>
    <name evidence="3" type="ORF">BSTOLATCC_MIC3468</name>
</gene>
<keyword evidence="1" id="KW-0472">Membrane</keyword>
<feature type="domain" description="TmcB/TmcC TPR repeats" evidence="2">
    <location>
        <begin position="445"/>
        <end position="558"/>
    </location>
</feature>